<dbReference type="PATRIC" id="fig|1126211.3.peg.3437"/>
<evidence type="ECO:0000259" key="6">
    <source>
        <dbReference type="PROSITE" id="PS50977"/>
    </source>
</evidence>
<protein>
    <submittedName>
        <fullName evidence="7">HTH-type transcriptional regulator</fullName>
    </submittedName>
</protein>
<dbReference type="Gene3D" id="1.10.357.10">
    <property type="entry name" value="Tetracycline Repressor, domain 2"/>
    <property type="match status" value="1"/>
</dbReference>
<dbReference type="GO" id="GO:0003677">
    <property type="term" value="F:DNA binding"/>
    <property type="evidence" value="ECO:0007669"/>
    <property type="project" value="UniProtKB-UniRule"/>
</dbReference>
<gene>
    <name evidence="7" type="primary">yuxN</name>
    <name evidence="7" type="ORF">MUS_3608</name>
</gene>
<name>I2CA03_BACAY</name>
<evidence type="ECO:0000256" key="3">
    <source>
        <dbReference type="ARBA" id="ARBA00023125"/>
    </source>
</evidence>
<proteinExistence type="predicted"/>
<evidence type="ECO:0000256" key="5">
    <source>
        <dbReference type="PROSITE-ProRule" id="PRU00335"/>
    </source>
</evidence>
<feature type="DNA-binding region" description="H-T-H motif" evidence="5">
    <location>
        <begin position="28"/>
        <end position="47"/>
    </location>
</feature>
<dbReference type="PANTHER" id="PTHR43479">
    <property type="entry name" value="ACREF/ENVCD OPERON REPRESSOR-RELATED"/>
    <property type="match status" value="1"/>
</dbReference>
<dbReference type="InterPro" id="IPR009057">
    <property type="entry name" value="Homeodomain-like_sf"/>
</dbReference>
<sequence length="294" mass="33312">MEPLKEKEKLIIEAAIKLFARKGYKSTSVQEIADECKISKGAFYLYFPSKEALLLSMLNYYYDKTFTRITTIQTEGDSPRAAYQKQLAVFYESILAHQDFITMQMKDGSLPYTEEAAQCGKRIRRSILQFHIDSLLAIYGEKAEPYTAELCFLIEGISQMYLEYLILTGRSVQPSLLANTVIHRIDDIVNGMADRHDEAFISLDEASSLFGPLHNGQPDPLSQSILQTLRTRIGTMDKAQASEFTGSLDILEAEMKKKSPKPAIIKGMILNLKESDLLAEDAEQLRFLLKQQFI</sequence>
<dbReference type="Pfam" id="PF00440">
    <property type="entry name" value="TetR_N"/>
    <property type="match status" value="1"/>
</dbReference>
<dbReference type="PRINTS" id="PR00455">
    <property type="entry name" value="HTHTETR"/>
</dbReference>
<dbReference type="SUPFAM" id="SSF46689">
    <property type="entry name" value="Homeodomain-like"/>
    <property type="match status" value="1"/>
</dbReference>
<evidence type="ECO:0000256" key="4">
    <source>
        <dbReference type="ARBA" id="ARBA00023163"/>
    </source>
</evidence>
<accession>I2CA03</accession>
<dbReference type="KEGG" id="bqy:MUS_3608"/>
<dbReference type="PROSITE" id="PS50977">
    <property type="entry name" value="HTH_TETR_2"/>
    <property type="match status" value="1"/>
</dbReference>
<feature type="domain" description="HTH tetR-type" evidence="6">
    <location>
        <begin position="5"/>
        <end position="65"/>
    </location>
</feature>
<dbReference type="GO" id="GO:0045892">
    <property type="term" value="P:negative regulation of DNA-templated transcription"/>
    <property type="evidence" value="ECO:0007669"/>
    <property type="project" value="UniProtKB-ARBA"/>
</dbReference>
<dbReference type="InterPro" id="IPR023772">
    <property type="entry name" value="DNA-bd_HTH_TetR-type_CS"/>
</dbReference>
<keyword evidence="4" id="KW-0804">Transcription</keyword>
<keyword evidence="1" id="KW-0678">Repressor</keyword>
<evidence type="ECO:0000313" key="7">
    <source>
        <dbReference type="EMBL" id="AFJ63477.1"/>
    </source>
</evidence>
<dbReference type="FunFam" id="1.10.10.60:FF:000141">
    <property type="entry name" value="TetR family transcriptional regulator"/>
    <property type="match status" value="1"/>
</dbReference>
<keyword evidence="2" id="KW-0805">Transcription regulation</keyword>
<keyword evidence="3 5" id="KW-0238">DNA-binding</keyword>
<evidence type="ECO:0000256" key="2">
    <source>
        <dbReference type="ARBA" id="ARBA00023015"/>
    </source>
</evidence>
<dbReference type="PROSITE" id="PS01081">
    <property type="entry name" value="HTH_TETR_1"/>
    <property type="match status" value="1"/>
</dbReference>
<dbReference type="EMBL" id="CP003332">
    <property type="protein sequence ID" value="AFJ63477.1"/>
    <property type="molecule type" value="Genomic_DNA"/>
</dbReference>
<dbReference type="AlphaFoldDB" id="I2CA03"/>
<evidence type="ECO:0000256" key="1">
    <source>
        <dbReference type="ARBA" id="ARBA00022491"/>
    </source>
</evidence>
<dbReference type="PANTHER" id="PTHR43479:SF22">
    <property type="entry name" value="TRANSCRIPTIONAL REGULATOR, TETR FAMILY"/>
    <property type="match status" value="1"/>
</dbReference>
<evidence type="ECO:0000313" key="8">
    <source>
        <dbReference type="Proteomes" id="UP000002878"/>
    </source>
</evidence>
<dbReference type="Proteomes" id="UP000002878">
    <property type="component" value="Chromosome"/>
</dbReference>
<dbReference type="HOGENOM" id="CLU_063824_1_1_9"/>
<reference evidence="7 8" key="1">
    <citation type="journal article" date="2012" name="J. Biotechnol.">
        <title>Genome sequence of the plant growth promoting strain Bacillus amyloliquefaciens subsp. plantarum B9601-Y2 and expression of mersacidin and other secondary metabolites.</title>
        <authorList>
            <person name="He P."/>
            <person name="Hao K."/>
            <person name="Blom J."/>
            <person name="Ruckert C."/>
            <person name="Vater J."/>
            <person name="Mao Z."/>
            <person name="Wu Y."/>
            <person name="Hou M."/>
            <person name="He P."/>
            <person name="He Y."/>
            <person name="Borriss R."/>
        </authorList>
    </citation>
    <scope>NUCLEOTIDE SEQUENCE [LARGE SCALE GENOMIC DNA]</scope>
    <source>
        <strain evidence="7">Y2</strain>
    </source>
</reference>
<dbReference type="InterPro" id="IPR050624">
    <property type="entry name" value="HTH-type_Tx_Regulator"/>
</dbReference>
<dbReference type="InterPro" id="IPR001647">
    <property type="entry name" value="HTH_TetR"/>
</dbReference>
<organism evidence="7 8">
    <name type="scientific">Bacillus amyloliquefaciens (strain Y2)</name>
    <name type="common">Bacillus amyloliquefaciens subsp. plantarum (strain B9601-Y2)</name>
    <dbReference type="NCBI Taxonomy" id="1155777"/>
    <lineage>
        <taxon>Bacteria</taxon>
        <taxon>Bacillati</taxon>
        <taxon>Bacillota</taxon>
        <taxon>Bacilli</taxon>
        <taxon>Bacillales</taxon>
        <taxon>Bacillaceae</taxon>
        <taxon>Bacillus</taxon>
        <taxon>Bacillus amyloliquefaciens group</taxon>
    </lineage>
</organism>